<dbReference type="InterPro" id="IPR016024">
    <property type="entry name" value="ARM-type_fold"/>
</dbReference>
<dbReference type="InterPro" id="IPR014825">
    <property type="entry name" value="DNA_alkylation"/>
</dbReference>
<dbReference type="PANTHER" id="PTHR34070:SF1">
    <property type="entry name" value="DNA ALKYLATION REPAIR PROTEIN"/>
    <property type="match status" value="1"/>
</dbReference>
<dbReference type="PANTHER" id="PTHR34070">
    <property type="entry name" value="ARMADILLO-TYPE FOLD"/>
    <property type="match status" value="1"/>
</dbReference>
<reference evidence="1 2" key="1">
    <citation type="journal article" date="2016" name="Environ. Microbiol.">
        <title>Genomic resolution of a cold subsurface aquifer community provides metabolic insights for novel microbes adapted to high CO concentrations.</title>
        <authorList>
            <person name="Probst A.J."/>
            <person name="Castelle C.J."/>
            <person name="Singh A."/>
            <person name="Brown C.T."/>
            <person name="Anantharaman K."/>
            <person name="Sharon I."/>
            <person name="Hug L.A."/>
            <person name="Burstein D."/>
            <person name="Emerson J.B."/>
            <person name="Thomas B.C."/>
            <person name="Banfield J.F."/>
        </authorList>
    </citation>
    <scope>NUCLEOTIDE SEQUENCE [LARGE SCALE GENOMIC DNA]</scope>
    <source>
        <strain evidence="1">CG1_02_43_90</strain>
    </source>
</reference>
<evidence type="ECO:0000313" key="2">
    <source>
        <dbReference type="Proteomes" id="UP000181992"/>
    </source>
</evidence>
<protein>
    <submittedName>
        <fullName evidence="1">DNA alkylation repair protein</fullName>
    </submittedName>
</protein>
<gene>
    <name evidence="1" type="ORF">AUJ77_03000</name>
</gene>
<dbReference type="Pfam" id="PF08713">
    <property type="entry name" value="DNA_alkylation"/>
    <property type="match status" value="1"/>
</dbReference>
<dbReference type="EMBL" id="MNVN01000016">
    <property type="protein sequence ID" value="OIO30517.1"/>
    <property type="molecule type" value="Genomic_DNA"/>
</dbReference>
<comment type="caution">
    <text evidence="1">The sequence shown here is derived from an EMBL/GenBank/DDBJ whole genome shotgun (WGS) entry which is preliminary data.</text>
</comment>
<organism evidence="1 2">
    <name type="scientific">Candidatus Nomurabacteria bacterium CG1_02_43_90</name>
    <dbReference type="NCBI Taxonomy" id="1805281"/>
    <lineage>
        <taxon>Bacteria</taxon>
        <taxon>Candidatus Nomuraibacteriota</taxon>
    </lineage>
</organism>
<dbReference type="STRING" id="1805281.AUJ77_03000"/>
<dbReference type="AlphaFoldDB" id="A0A1J4V6U6"/>
<dbReference type="Gene3D" id="1.25.10.90">
    <property type="match status" value="1"/>
</dbReference>
<dbReference type="Proteomes" id="UP000181992">
    <property type="component" value="Unassembled WGS sequence"/>
</dbReference>
<evidence type="ECO:0000313" key="1">
    <source>
        <dbReference type="EMBL" id="OIO30517.1"/>
    </source>
</evidence>
<dbReference type="CDD" id="cd06561">
    <property type="entry name" value="AlkD_like"/>
    <property type="match status" value="1"/>
</dbReference>
<dbReference type="SUPFAM" id="SSF48371">
    <property type="entry name" value="ARM repeat"/>
    <property type="match status" value="1"/>
</dbReference>
<accession>A0A1J4V6U6</accession>
<name>A0A1J4V6U6_9BACT</name>
<proteinExistence type="predicted"/>
<sequence>MNLLQGIKNDLRLVARKGQGETLARFFKTGKGQYGEGDLFLGVRVPQSRIIVKKYRMLSFGEIEKLLNSRFHEERLVAILILVGQYQQGDKEVRAKIFMFYQEHLARINNWDLVDVSAPHIVGTHLFSAPKKMRASFLSSLAHSQNLWERRIAIVSTLSFIRQGDFISTLTIAKLLVNDPEDLIHKATGWMLREVGKREVATLEYFLQEENRYRTMPRTMLRYAIEHFPEAKRKKYLSDIL</sequence>